<dbReference type="InterPro" id="IPR013534">
    <property type="entry name" value="Starch_synth_cat_dom"/>
</dbReference>
<feature type="transmembrane region" description="Helical" evidence="8">
    <location>
        <begin position="2030"/>
        <end position="2053"/>
    </location>
</feature>
<dbReference type="GO" id="GO:0070600">
    <property type="term" value="P:fungal-type cell wall (1-&gt;3)-alpha-glucan biosynthetic process"/>
    <property type="evidence" value="ECO:0007669"/>
    <property type="project" value="TreeGrafter"/>
</dbReference>
<evidence type="ECO:0000313" key="11">
    <source>
        <dbReference type="EMBL" id="QKX60950.1"/>
    </source>
</evidence>
<dbReference type="Pfam" id="PF26122">
    <property type="entry name" value="CBM_Mok13"/>
    <property type="match status" value="1"/>
</dbReference>
<dbReference type="GO" id="GO:0009277">
    <property type="term" value="C:fungal-type cell wall"/>
    <property type="evidence" value="ECO:0007669"/>
    <property type="project" value="TreeGrafter"/>
</dbReference>
<evidence type="ECO:0000256" key="6">
    <source>
        <dbReference type="ARBA" id="ARBA00048960"/>
    </source>
</evidence>
<evidence type="ECO:0000259" key="10">
    <source>
        <dbReference type="SMART" id="SM00642"/>
    </source>
</evidence>
<keyword evidence="9" id="KW-0732">Signal</keyword>
<proteinExistence type="inferred from homology"/>
<dbReference type="PANTHER" id="PTHR47182">
    <property type="entry name" value="CELL WALL ALPHA-1,3-GLUCAN SYNTHASE AGS1-RELATED"/>
    <property type="match status" value="1"/>
</dbReference>
<comment type="similarity">
    <text evidence="1">Belongs to the glycosyltransferase group 1 family.</text>
</comment>
<dbReference type="FunFam" id="3.40.50.2000:FF:000058">
    <property type="entry name" value="Alpha-1,3-glucan synthase Ags1"/>
    <property type="match status" value="1"/>
</dbReference>
<dbReference type="PANTHER" id="PTHR47182:SF2">
    <property type="entry name" value="CELL WALL ALPHA-1,3-GLUCAN SYNTHASE AGS1"/>
    <property type="match status" value="1"/>
</dbReference>
<feature type="transmembrane region" description="Helical" evidence="8">
    <location>
        <begin position="2141"/>
        <end position="2164"/>
    </location>
</feature>
<dbReference type="EMBL" id="CP055901">
    <property type="protein sequence ID" value="QKX60950.1"/>
    <property type="molecule type" value="Genomic_DNA"/>
</dbReference>
<dbReference type="Pfam" id="PF00128">
    <property type="entry name" value="Alpha-amylase"/>
    <property type="match status" value="1"/>
</dbReference>
<dbReference type="Pfam" id="PF00534">
    <property type="entry name" value="Glycos_transf_1"/>
    <property type="match status" value="1"/>
</dbReference>
<feature type="transmembrane region" description="Helical" evidence="8">
    <location>
        <begin position="1972"/>
        <end position="1994"/>
    </location>
</feature>
<dbReference type="Gene3D" id="3.40.50.2000">
    <property type="entry name" value="Glycogen Phosphorylase B"/>
    <property type="match status" value="2"/>
</dbReference>
<feature type="domain" description="Glycosyl hydrolase family 13 catalytic" evidence="10">
    <location>
        <begin position="68"/>
        <end position="514"/>
    </location>
</feature>
<name>A0A7H8R3N3_TALRU</name>
<dbReference type="InterPro" id="IPR058657">
    <property type="entry name" value="Mok11-13/Ags1-like_Ig"/>
</dbReference>
<dbReference type="Pfam" id="PF08323">
    <property type="entry name" value="Glyco_transf_5"/>
    <property type="match status" value="1"/>
</dbReference>
<dbReference type="RefSeq" id="XP_035347125.1">
    <property type="nucleotide sequence ID" value="XM_035491232.1"/>
</dbReference>
<feature type="region of interest" description="Disordered" evidence="7">
    <location>
        <begin position="1922"/>
        <end position="1946"/>
    </location>
</feature>
<dbReference type="EC" id="2.4.1.183" evidence="2"/>
<dbReference type="InterPro" id="IPR017853">
    <property type="entry name" value="GH"/>
</dbReference>
<reference evidence="12" key="1">
    <citation type="submission" date="2020-06" db="EMBL/GenBank/DDBJ databases">
        <title>A chromosome-scale genome assembly of Talaromyces rugulosus W13939.</title>
        <authorList>
            <person name="Wang B."/>
            <person name="Guo L."/>
            <person name="Ye K."/>
            <person name="Wang L."/>
        </authorList>
    </citation>
    <scope>NUCLEOTIDE SEQUENCE [LARGE SCALE GENOMIC DNA]</scope>
    <source>
        <strain evidence="12">W13939</strain>
    </source>
</reference>
<evidence type="ECO:0000256" key="4">
    <source>
        <dbReference type="ARBA" id="ARBA00022679"/>
    </source>
</evidence>
<dbReference type="InterPro" id="IPR001296">
    <property type="entry name" value="Glyco_trans_1"/>
</dbReference>
<dbReference type="FunFam" id="3.40.50.2000:FF:000052">
    <property type="entry name" value="Alpha-1,3-glucan synthase Ags2"/>
    <property type="match status" value="1"/>
</dbReference>
<feature type="transmembrane region" description="Helical" evidence="8">
    <location>
        <begin position="2224"/>
        <end position="2244"/>
    </location>
</feature>
<evidence type="ECO:0000256" key="9">
    <source>
        <dbReference type="SAM" id="SignalP"/>
    </source>
</evidence>
<feature type="compositionally biased region" description="Polar residues" evidence="7">
    <location>
        <begin position="1772"/>
        <end position="1803"/>
    </location>
</feature>
<evidence type="ECO:0000313" key="12">
    <source>
        <dbReference type="Proteomes" id="UP000509510"/>
    </source>
</evidence>
<dbReference type="GO" id="GO:0047657">
    <property type="term" value="F:alpha-1,3-glucan synthase activity"/>
    <property type="evidence" value="ECO:0007669"/>
    <property type="project" value="UniProtKB-EC"/>
</dbReference>
<protein>
    <recommendedName>
        <fullName evidence="2">alpha-1,3-glucan synthase</fullName>
        <ecNumber evidence="2">2.4.1.183</ecNumber>
    </recommendedName>
</protein>
<dbReference type="InterPro" id="IPR058659">
    <property type="entry name" value="Mok11-13/Ags1-like_CBM"/>
</dbReference>
<evidence type="ECO:0000256" key="7">
    <source>
        <dbReference type="SAM" id="MobiDB-lite"/>
    </source>
</evidence>
<keyword evidence="5" id="KW-0961">Cell wall biogenesis/degradation</keyword>
<feature type="signal peptide" evidence="9">
    <location>
        <begin position="1"/>
        <end position="22"/>
    </location>
</feature>
<dbReference type="GeneID" id="55995585"/>
<dbReference type="SUPFAM" id="SSF53756">
    <property type="entry name" value="UDP-Glycosyltransferase/glycogen phosphorylase"/>
    <property type="match status" value="1"/>
</dbReference>
<feature type="compositionally biased region" description="Low complexity" evidence="7">
    <location>
        <begin position="1924"/>
        <end position="1937"/>
    </location>
</feature>
<organism evidence="11 12">
    <name type="scientific">Talaromyces rugulosus</name>
    <name type="common">Penicillium rugulosum</name>
    <dbReference type="NCBI Taxonomy" id="121627"/>
    <lineage>
        <taxon>Eukaryota</taxon>
        <taxon>Fungi</taxon>
        <taxon>Dikarya</taxon>
        <taxon>Ascomycota</taxon>
        <taxon>Pezizomycotina</taxon>
        <taxon>Eurotiomycetes</taxon>
        <taxon>Eurotiomycetidae</taxon>
        <taxon>Eurotiales</taxon>
        <taxon>Trichocomaceae</taxon>
        <taxon>Talaromyces</taxon>
        <taxon>Talaromyces sect. Islandici</taxon>
    </lineage>
</organism>
<dbReference type="InterPro" id="IPR058658">
    <property type="entry name" value="Mok11-13/Ags1-like_Ig_2"/>
</dbReference>
<accession>A0A7H8R3N3</accession>
<dbReference type="Pfam" id="PF26114">
    <property type="entry name" value="Ig_2_Mok13"/>
    <property type="match status" value="1"/>
</dbReference>
<feature type="transmembrane region" description="Helical" evidence="8">
    <location>
        <begin position="2006"/>
        <end position="2023"/>
    </location>
</feature>
<evidence type="ECO:0000256" key="5">
    <source>
        <dbReference type="ARBA" id="ARBA00023316"/>
    </source>
</evidence>
<dbReference type="Pfam" id="PF26127">
    <property type="entry name" value="12TM_Mok13"/>
    <property type="match status" value="2"/>
</dbReference>
<keyword evidence="8" id="KW-0472">Membrane</keyword>
<keyword evidence="12" id="KW-1185">Reference proteome</keyword>
<comment type="catalytic activity">
    <reaction evidence="6">
        <text>[(1-&gt;3)-alpha-D-glucosyl](n) + UDP-alpha-D-glucose = [(1-&gt;3)-alpha-D-glucosyl](n+1) + UDP + H(+)</text>
        <dbReference type="Rhea" id="RHEA:19749"/>
        <dbReference type="Rhea" id="RHEA-COMP:11150"/>
        <dbReference type="Rhea" id="RHEA-COMP:11151"/>
        <dbReference type="ChEBI" id="CHEBI:15378"/>
        <dbReference type="ChEBI" id="CHEBI:28100"/>
        <dbReference type="ChEBI" id="CHEBI:58223"/>
        <dbReference type="ChEBI" id="CHEBI:58885"/>
        <dbReference type="EC" id="2.4.1.183"/>
    </reaction>
</comment>
<feature type="region of interest" description="Disordered" evidence="7">
    <location>
        <begin position="1685"/>
        <end position="1712"/>
    </location>
</feature>
<dbReference type="InterPro" id="IPR058655">
    <property type="entry name" value="Mok11-14/Ags1-like"/>
</dbReference>
<dbReference type="InterPro" id="IPR058656">
    <property type="entry name" value="Mok11-13/Ags1-like_GH"/>
</dbReference>
<feature type="chain" id="PRO_5028924970" description="alpha-1,3-glucan synthase" evidence="9">
    <location>
        <begin position="23"/>
        <end position="2419"/>
    </location>
</feature>
<dbReference type="InterPro" id="IPR006047">
    <property type="entry name" value="GH13_cat_dom"/>
</dbReference>
<dbReference type="InterPro" id="IPR058654">
    <property type="entry name" value="Mok11-14/Ags1-like_TM"/>
</dbReference>
<keyword evidence="8" id="KW-1133">Transmembrane helix</keyword>
<feature type="region of interest" description="Disordered" evidence="7">
    <location>
        <begin position="1731"/>
        <end position="1828"/>
    </location>
</feature>
<dbReference type="SMART" id="SM00642">
    <property type="entry name" value="Aamy"/>
    <property type="match status" value="1"/>
</dbReference>
<evidence type="ECO:0000256" key="1">
    <source>
        <dbReference type="ARBA" id="ARBA00006122"/>
    </source>
</evidence>
<dbReference type="Gene3D" id="3.20.20.80">
    <property type="entry name" value="Glycosidases"/>
    <property type="match status" value="2"/>
</dbReference>
<gene>
    <name evidence="11" type="ORF">TRUGW13939_08096</name>
</gene>
<keyword evidence="3" id="KW-0328">Glycosyltransferase</keyword>
<dbReference type="KEGG" id="trg:TRUGW13939_08096"/>
<sequence>MKWLGRLFTWVSIQTWFLSITALPYTPDQVAFNLNQNQSATNPLDYWGQWEDHEYHPSPKNWRMPFYTIFLDRFANGDPSNDNANGTQWEHDILSNQFRHGGDVLGLVDSFDYLQGMGIKGLYLAGVPHINQPWAADGYSPLDLTLLDPHFGTIDDWRTMVSEAHARGMYIIVENTMATMGDLIGFNGFLNISAPLNAHEYDYLWKTSRRYHDFQPGNEWLEECKWDYPRFWDDYGRGLTKTSLNAGCKDSEFDQYGEVASFGDYTEWERQVTKFAFVQDRLREWRPDVRQKLELFSCITIAMLDVDGFRIDKAIQVTLDVQGDWSDSIRQCAQRFNKNNFYIPGEIVSGNSFGAIYVGRGQQTNQTYDNMTEALTMTNSSVPDLHIRSAEKAALDAAAFQYSLYRSLTRFLGMDGTFEAEGDPPTNFVDLWDGLIQTNDMVNTNTGKFDPRHLYGTSNQDVFRWPSIRNGTEKQVLGLYVVSLLIPGSPIVYWGEEQAFYILDNSNANYVFGRSPMTSSLAWQLHGCYKVGSVRYDNFPIDSGLNGCMDDNVSLDHRDPSHPVRGVVKLMFEMRRNYPVLNDGYYLQQLSNMTYDIYLPGSNGTRTETGLWSVLRSRFELTQDLTGSGQGNQSVWFVYQNDNHTVNYQFNCSDDQRALVSPFDEGTIVKNLFPPFEEYSLQPSIHKLGLEDSKKSNGCLNNLTLSPWGFKAFVPKHAFTEPSPFITKFEPGHDARLLSTVTTGETIPITFQFSEDMDCDSITNGISVSSTALNGQQAQFNINSVSCHSIPEDQSVPWQGAYTSAYNYSIDLTNVFHGIHEVLVKNVTSQGKNRVTGSVDHFILRIGSTDNPMVWPSHANYSRDLLYADSSGNGTLWVSHKASGADKWRYTLDFGASYSPWIPYMGLNTSIPPRNWSGTKLQAWDGEHIMVQYWNKITGSSNHYQHGDLEWDDKPPRRFPNLWVQGELNQFGYDSGYRSQMHLSNLSGQWEYNLMTEWPSQVALNAWGVNSDGAPDITQLYGDIDGDMVLDRIPPISLLRNFINVTDPPPWPYLSWKISLDDGNLRYWTTPQGSQKVQLGLYICFAILPLLSGAAAVWIYLKAFYQVKFNDVGVAREKNHRESIYLRRSTTANQSQVSADVSPNYIDKITQLFHRSSTIAASVHRQALNADAGDSRRTVLIATMEYDIEDWDIKIKIGGLGVMARLMSRNLGHQNLIWVVPCVGGIDYPVDQVADPMNITVMEKTFQVHVQYHCVRNITYVLLDAPVFRAQSKSEPYPPRMDDLDSAIYYSAWNSCIAETLKRFPVDLYHINDYHGAAAQLHLLPKTIPCCLSLHNAEFQGLWPMRTERECQEVSQIFNLKLSVIKQYVQFGDVFNLLHAGASYLHIHQSGFGAVGVSKKYGKRSWARYPIFWGLKEVGSLPNPDPSDTAEWKRDEQIEQALVDPVFEAARADLKHQAQAWAGLEQIPDAELLVFVGRWSMQKGVDLIADVFPFILETYPKTQLICIGPVIDLYGRFAAIKLNRLMEMYPKRVFSKPEFTILPSYLFSGTDFALIPSRDEPFGLVAVEFGRKGALGVGSRVGGLGQMPGWWYTIESMTSKHLIHQFKQAIQEALNSKPSVRAIMRARSGKQRFPVAQWVEELEVLQSSAITKHKVHAKLGHQRNWLLQTSIFVDRIFGKQRVTEASLRNSESGESSSELGTSIEPGTNRPGLYRRSVSQMLSWLGSNLQEMLDEGDGSRSTERNSQSSSRTASNSPQDIQTEARANGESLEQAPTSRRTIALSTQDDSTSGSEANSHSPSGVNTPIPAASEDTISQSTTTCDPHDNSSRQTLLSVDNVILEKTTFNLQSVNPFFTDSTKVYAKKFERRLSHLDGRNSQDQLCIEEYLSKSEKDWFNRYRDVKLGRNSSFHGTPTSSIFKVKVNTSSTESDSPSPTAPGVSGDEKNLDDFELPKDYVPPSGLRKLLLYRLGDWPLYSVFLAFGQIIAANSYQVTLLNGEVGESAEKLYVIASVYLVSSLVWWMLFRWFKSIYVLSIPFLLYGTAFVFIGFSPLANNSLGRWWMQNVATGLYAAASSSGSIFFALNFGDEGSAPVQSWVYRACVIQGTQQIYVTFLWCWGSKLAADSQAGSTQVGLADSNPRLLIGIGLGIAALLWMIGTAIYLGLPDYYRQAPGKVPSFYKSLSRRKIILWFFYAVFIQNYWLSAPYGRNWLYLWSSKHAHGWEIILLVVFFFIGVWAVVLWVFSILSKRHVWFVPIFAIGLGAPRWCQLLWSTSNIGSYVPWAGSPLASALLGRGLWLWLGVLDSLQGVGKSSQLFSRTEEKKKTDILALGFGMILLNTLTRFHIAFTLIAAQVIGSLGTILARATAPDKLGPGDVFPDFSAGIHAAVSKADFWVCLLFILSVNILCFVFFRKEQLQKP</sequence>
<feature type="compositionally biased region" description="Low complexity" evidence="7">
    <location>
        <begin position="1686"/>
        <end position="1704"/>
    </location>
</feature>
<feature type="transmembrane region" description="Helical" evidence="8">
    <location>
        <begin position="2187"/>
        <end position="2204"/>
    </location>
</feature>
<keyword evidence="8" id="KW-0812">Transmembrane</keyword>
<feature type="transmembrane region" description="Helical" evidence="8">
    <location>
        <begin position="2391"/>
        <end position="2411"/>
    </location>
</feature>
<feature type="compositionally biased region" description="Polar residues" evidence="7">
    <location>
        <begin position="1812"/>
        <end position="1821"/>
    </location>
</feature>
<dbReference type="OrthoDB" id="512920at2759"/>
<feature type="compositionally biased region" description="Low complexity" evidence="7">
    <location>
        <begin position="1743"/>
        <end position="1755"/>
    </location>
</feature>
<evidence type="ECO:0000256" key="2">
    <source>
        <dbReference type="ARBA" id="ARBA00012688"/>
    </source>
</evidence>
<dbReference type="Pfam" id="PF26108">
    <property type="entry name" value="GH_Mok13"/>
    <property type="match status" value="1"/>
</dbReference>
<dbReference type="Proteomes" id="UP000509510">
    <property type="component" value="Chromosome IV"/>
</dbReference>
<dbReference type="SUPFAM" id="SSF51445">
    <property type="entry name" value="(Trans)glycosidases"/>
    <property type="match status" value="1"/>
</dbReference>
<keyword evidence="4" id="KW-0808">Transferase</keyword>
<evidence type="ECO:0000256" key="3">
    <source>
        <dbReference type="ARBA" id="ARBA00022676"/>
    </source>
</evidence>
<dbReference type="Pfam" id="PF26111">
    <property type="entry name" value="Ig_Mok13"/>
    <property type="match status" value="1"/>
</dbReference>
<evidence type="ECO:0000256" key="8">
    <source>
        <dbReference type="SAM" id="Phobius"/>
    </source>
</evidence>